<evidence type="ECO:0000313" key="2">
    <source>
        <dbReference type="Proteomes" id="UP000037393"/>
    </source>
</evidence>
<evidence type="ECO:0000313" key="1">
    <source>
        <dbReference type="EMBL" id="KNC93644.1"/>
    </source>
</evidence>
<dbReference type="OrthoDB" id="6628388at2"/>
<keyword evidence="2" id="KW-1185">Reference proteome</keyword>
<protein>
    <submittedName>
        <fullName evidence="1">Excisionase</fullName>
    </submittedName>
</protein>
<dbReference type="RefSeq" id="WP_049856968.1">
    <property type="nucleotide sequence ID" value="NZ_JNGI01000048.1"/>
</dbReference>
<dbReference type="PATRIC" id="fig|379893.4.peg.3829"/>
<dbReference type="Proteomes" id="UP000037393">
    <property type="component" value="Unassembled WGS sequence"/>
</dbReference>
<dbReference type="InterPro" id="IPR009061">
    <property type="entry name" value="DNA-bd_dom_put_sf"/>
</dbReference>
<gene>
    <name evidence="1" type="ORF">GM31_18885</name>
</gene>
<dbReference type="InterPro" id="IPR038137">
    <property type="entry name" value="Excisionase-like_sf"/>
</dbReference>
<dbReference type="Gene3D" id="1.10.1660.20">
    <property type="match status" value="1"/>
</dbReference>
<reference evidence="1 2" key="1">
    <citation type="journal article" date="2015" name="Appl. Environ. Microbiol.">
        <title>The Enterobacterium Trabulsiella odontotermitis Presents Novel Adaptations Related to Its Association with Fungus-Growing Termites.</title>
        <authorList>
            <person name="Sapountzis P."/>
            <person name="Gruntjes T."/>
            <person name="Otani S."/>
            <person name="Estevez J."/>
            <person name="da Costa R.R."/>
            <person name="Plunkett G.3rd."/>
            <person name="Perna N.T."/>
            <person name="Poulsen M."/>
        </authorList>
    </citation>
    <scope>NUCLEOTIDE SEQUENCE [LARGE SCALE GENOMIC DNA]</scope>
    <source>
        <strain evidence="1 2">12</strain>
    </source>
</reference>
<comment type="caution">
    <text evidence="1">The sequence shown here is derived from an EMBL/GenBank/DDBJ whole genome shotgun (WGS) entry which is preliminary data.</text>
</comment>
<dbReference type="SUPFAM" id="SSF46955">
    <property type="entry name" value="Putative DNA-binding domain"/>
    <property type="match status" value="1"/>
</dbReference>
<accession>A0A0L0GY17</accession>
<dbReference type="EMBL" id="JNGI01000048">
    <property type="protein sequence ID" value="KNC93644.1"/>
    <property type="molecule type" value="Genomic_DNA"/>
</dbReference>
<proteinExistence type="predicted"/>
<name>A0A0L0GY17_9ENTR</name>
<dbReference type="AlphaFoldDB" id="A0A0L0GY17"/>
<organism evidence="1 2">
    <name type="scientific">Trabulsiella odontotermitis</name>
    <dbReference type="NCBI Taxonomy" id="379893"/>
    <lineage>
        <taxon>Bacteria</taxon>
        <taxon>Pseudomonadati</taxon>
        <taxon>Pseudomonadota</taxon>
        <taxon>Gammaproteobacteria</taxon>
        <taxon>Enterobacterales</taxon>
        <taxon>Enterobacteriaceae</taxon>
        <taxon>Trabulsiella</taxon>
    </lineage>
</organism>
<sequence length="87" mass="9719">MSEQFLIPLAEWKSGRFGFAITNTTLVRYGKLGYINPKPEKICGRWCVDRNAVYVGPGLVGVAPEIRDDDDNALKEILQHVAKATKK</sequence>